<sequence length="1431" mass="161120">MAHGMNSKFDEYWGKFDKVNLLLFVAIVIDPRYKLNYIRCCLEEIYEAKHVDDLMMKLKNELTRLYDWYALNVQSGSVQTQTVGDSSRAMDLDEEHDMDVRAKIKSKYKMHLEKQSNMVNKFELDQFLVDDCEEDNDDFDILGWWKANSTKYRISSLIARDVLAIPVSTVASESAFSTGGRVLDPFRSSLSPITVEALICTQNWLRSPSQISLRDQLDELEDIESAYIPEDFKQYVDTQLNRCPVVDDDDDEEEEDILETKRFWKGKEKKGRCAAAERGMMLPPHGAGGIHEGGGRGDRDLETEIKSWQPEGRNSGVFWTPEDEDDQPLSLDNLDLIPKCPTAKWKLKDEIRCVVGNVFNSSRIDALLVQYWAPITTDGKAILTTQNQPFALSKIYKGLCWYRMISKDYKFYVDGETTEQQLGLPGRVFKHQLVESSPNVEYYSNKEYPQRKHALRCQIRATLALPVFEPTDHTCVGVLELLFTTRDAFLIFLEEGCAYDAFLIEDKNEAALRDEILDVLKLVLEVHRLPLAQIWRTCRVCRSLFNNGVFGLSRMSGLSYLMEENGEIFLRACGHHHLRMGMGVVGTALKSLNLVFCADVTQFSITEYPMTHYAREFGLSGCGCFSVCLRSSNPGNDIYVLEFFLPVSNKVGGNVMTSLMKEILGTMRKKIQSFKLASGEELGEELIVEVIDFQHGEKKIRTLKLSSGEELGEEFSEVTDFHNGEKLNSVQISQTRPEPLQNGADLMELESSDQQSMDAVNNESNVISAERSNSTCSQKLKRKQNKTGGKIEIFLEDILQTSQMRIEDAAKSLHVSISTLKRACRKFGIPRWSRHHINQLNKNGGNSVQISPTTGSLPRLEPLQKQGDMMQLNSSDQQSMDAINITNVVGAEQSNIAVTCSQEKYAIKRSERERIKTGIRIEIPPEGILQASEMSLNDAANSLHVSKSALKRVCRDYDIQKWPPSKITKFSVGSLPTGSLPRLEPLQNEGDMMQHQQSMDAINIGAEQSNIGVTCSQEKYAIKRSEREHKNTGVRNAIHIEDILQTSEMRIQDAANSLHVSISTLKRACRKLGISRWPPRHINKINKNGGSSVQISPTTGSLPRSEPLKNEGDMMQLDSSDQQSRDATKSGGAVICSQEKGTMKMPYREDKKTGVRIAMPSEHILQTSKESLEGAAEHHGASQFAFKSAGSRKNNEKLDSIQLFQITRSLPRPGPLQNGDDQMMQLDSSDQQSMDALNITNVVSAEQSNIAVTCSHEKDAIIKRSEREHKKKGVKIAIPIEDLLQASEMSLNDAACRLNVSKSALKRVCRGYGIEKWPPSKRPKFSCSQLFDEKQIQKLDPDLSSNQASNQAGNIVSLTKPHDTATKDAEIVTIKAKYGNDIVIKFPLSSSSGLVELWQEVARRLNLDPETYHINFFAVIFIPKYRKKGRR</sequence>
<dbReference type="EMBL" id="JACBKZ010000013">
    <property type="protein sequence ID" value="KAF5935024.1"/>
    <property type="molecule type" value="Genomic_DNA"/>
</dbReference>
<gene>
    <name evidence="7" type="ORF">HYC85_026153</name>
</gene>
<dbReference type="GO" id="GO:0003677">
    <property type="term" value="F:DNA binding"/>
    <property type="evidence" value="ECO:0007669"/>
    <property type="project" value="UniProtKB-KW"/>
</dbReference>
<protein>
    <recommendedName>
        <fullName evidence="6">RWP-RK domain-containing protein</fullName>
    </recommendedName>
</protein>
<organism evidence="7 8">
    <name type="scientific">Camellia sinensis</name>
    <name type="common">Tea plant</name>
    <name type="synonym">Thea sinensis</name>
    <dbReference type="NCBI Taxonomy" id="4442"/>
    <lineage>
        <taxon>Eukaryota</taxon>
        <taxon>Viridiplantae</taxon>
        <taxon>Streptophyta</taxon>
        <taxon>Embryophyta</taxon>
        <taxon>Tracheophyta</taxon>
        <taxon>Spermatophyta</taxon>
        <taxon>Magnoliopsida</taxon>
        <taxon>eudicotyledons</taxon>
        <taxon>Gunneridae</taxon>
        <taxon>Pentapetalae</taxon>
        <taxon>asterids</taxon>
        <taxon>Ericales</taxon>
        <taxon>Theaceae</taxon>
        <taxon>Camellia</taxon>
    </lineage>
</organism>
<evidence type="ECO:0000259" key="6">
    <source>
        <dbReference type="PROSITE" id="PS51519"/>
    </source>
</evidence>
<dbReference type="InterPro" id="IPR012337">
    <property type="entry name" value="RNaseH-like_sf"/>
</dbReference>
<evidence type="ECO:0000256" key="2">
    <source>
        <dbReference type="ARBA" id="ARBA00023125"/>
    </source>
</evidence>
<feature type="domain" description="RWP-RK" evidence="6">
    <location>
        <begin position="775"/>
        <end position="860"/>
    </location>
</feature>
<evidence type="ECO:0000313" key="8">
    <source>
        <dbReference type="Proteomes" id="UP000593564"/>
    </source>
</evidence>
<dbReference type="PANTHER" id="PTHR32002">
    <property type="entry name" value="PROTEIN NLP8"/>
    <property type="match status" value="1"/>
</dbReference>
<feature type="domain" description="RWP-RK" evidence="6">
    <location>
        <begin position="1018"/>
        <end position="1105"/>
    </location>
</feature>
<dbReference type="GO" id="GO:0046983">
    <property type="term" value="F:protein dimerization activity"/>
    <property type="evidence" value="ECO:0007669"/>
    <property type="project" value="InterPro"/>
</dbReference>
<reference evidence="7 8" key="2">
    <citation type="submission" date="2020-07" db="EMBL/GenBank/DDBJ databases">
        <title>Genome assembly of wild tea tree DASZ reveals pedigree and selection history of tea varieties.</title>
        <authorList>
            <person name="Zhang W."/>
        </authorList>
    </citation>
    <scope>NUCLEOTIDE SEQUENCE [LARGE SCALE GENOMIC DNA]</scope>
    <source>
        <strain evidence="8">cv. G240</strain>
        <tissue evidence="7">Leaf</tissue>
    </source>
</reference>
<dbReference type="Pfam" id="PF22922">
    <property type="entry name" value="GAF_NLP"/>
    <property type="match status" value="2"/>
</dbReference>
<dbReference type="GO" id="GO:0003700">
    <property type="term" value="F:DNA-binding transcription factor activity"/>
    <property type="evidence" value="ECO:0007669"/>
    <property type="project" value="InterPro"/>
</dbReference>
<comment type="caution">
    <text evidence="7">The sequence shown here is derived from an EMBL/GenBank/DDBJ whole genome shotgun (WGS) entry which is preliminary data.</text>
</comment>
<keyword evidence="1" id="KW-0805">Transcription regulation</keyword>
<accession>A0A7J7G6R8</accession>
<feature type="compositionally biased region" description="Polar residues" evidence="5">
    <location>
        <begin position="1085"/>
        <end position="1102"/>
    </location>
</feature>
<dbReference type="Pfam" id="PF02042">
    <property type="entry name" value="RWP-RK"/>
    <property type="match status" value="4"/>
</dbReference>
<dbReference type="PROSITE" id="PS51519">
    <property type="entry name" value="RWP_RK"/>
    <property type="match status" value="4"/>
</dbReference>
<dbReference type="InterPro" id="IPR025525">
    <property type="entry name" value="hAT-like_transposase_RNase-H"/>
</dbReference>
<evidence type="ECO:0000256" key="5">
    <source>
        <dbReference type="SAM" id="MobiDB-lite"/>
    </source>
</evidence>
<feature type="domain" description="RWP-RK" evidence="6">
    <location>
        <begin position="1257"/>
        <end position="1348"/>
    </location>
</feature>
<dbReference type="SUPFAM" id="SSF53098">
    <property type="entry name" value="Ribonuclease H-like"/>
    <property type="match status" value="1"/>
</dbReference>
<dbReference type="Proteomes" id="UP000593564">
    <property type="component" value="Unassembled WGS sequence"/>
</dbReference>
<keyword evidence="2" id="KW-0238">DNA-binding</keyword>
<feature type="domain" description="RWP-RK" evidence="6">
    <location>
        <begin position="905"/>
        <end position="990"/>
    </location>
</feature>
<name>A0A7J7G6R8_CAMSI</name>
<dbReference type="InterPro" id="IPR045012">
    <property type="entry name" value="NLP"/>
</dbReference>
<dbReference type="PANTHER" id="PTHR32002:SF77">
    <property type="entry name" value="PROTEIN NLP6-LIKE ISOFORM X1"/>
    <property type="match status" value="1"/>
</dbReference>
<proteinExistence type="predicted"/>
<feature type="region of interest" description="Disordered" evidence="5">
    <location>
        <begin position="1085"/>
        <end position="1132"/>
    </location>
</feature>
<evidence type="ECO:0000256" key="3">
    <source>
        <dbReference type="ARBA" id="ARBA00023163"/>
    </source>
</evidence>
<reference evidence="8" key="1">
    <citation type="journal article" date="2020" name="Nat. Commun.">
        <title>Genome assembly of wild tea tree DASZ reveals pedigree and selection history of tea varieties.</title>
        <authorList>
            <person name="Zhang W."/>
            <person name="Zhang Y."/>
            <person name="Qiu H."/>
            <person name="Guo Y."/>
            <person name="Wan H."/>
            <person name="Zhang X."/>
            <person name="Scossa F."/>
            <person name="Alseekh S."/>
            <person name="Zhang Q."/>
            <person name="Wang P."/>
            <person name="Xu L."/>
            <person name="Schmidt M.H."/>
            <person name="Jia X."/>
            <person name="Li D."/>
            <person name="Zhu A."/>
            <person name="Guo F."/>
            <person name="Chen W."/>
            <person name="Ni D."/>
            <person name="Usadel B."/>
            <person name="Fernie A.R."/>
            <person name="Wen W."/>
        </authorList>
    </citation>
    <scope>NUCLEOTIDE SEQUENCE [LARGE SCALE GENOMIC DNA]</scope>
    <source>
        <strain evidence="8">cv. G240</strain>
    </source>
</reference>
<evidence type="ECO:0000256" key="4">
    <source>
        <dbReference type="ARBA" id="ARBA00023242"/>
    </source>
</evidence>
<dbReference type="InterPro" id="IPR055081">
    <property type="entry name" value="NLP1-9_GAF"/>
</dbReference>
<keyword evidence="4" id="KW-0539">Nucleus</keyword>
<evidence type="ECO:0000256" key="1">
    <source>
        <dbReference type="ARBA" id="ARBA00023015"/>
    </source>
</evidence>
<evidence type="ECO:0000313" key="7">
    <source>
        <dbReference type="EMBL" id="KAF5935024.1"/>
    </source>
</evidence>
<dbReference type="InterPro" id="IPR008906">
    <property type="entry name" value="HATC_C_dom"/>
</dbReference>
<keyword evidence="8" id="KW-1185">Reference proteome</keyword>
<dbReference type="Pfam" id="PF05699">
    <property type="entry name" value="Dimer_Tnp_hAT"/>
    <property type="match status" value="1"/>
</dbReference>
<keyword evidence="3" id="KW-0804">Transcription</keyword>
<dbReference type="Pfam" id="PF14372">
    <property type="entry name" value="hAT-like_RNase-H"/>
    <property type="match status" value="1"/>
</dbReference>
<dbReference type="InterPro" id="IPR003035">
    <property type="entry name" value="RWP-RK_dom"/>
</dbReference>